<evidence type="ECO:0000256" key="2">
    <source>
        <dbReference type="ARBA" id="ARBA00023445"/>
    </source>
</evidence>
<dbReference type="Proteomes" id="UP000184330">
    <property type="component" value="Unassembled WGS sequence"/>
</dbReference>
<dbReference type="InterPro" id="IPR001509">
    <property type="entry name" value="Epimerase_deHydtase"/>
</dbReference>
<organism evidence="4 5">
    <name type="scientific">Phialocephala subalpina</name>
    <dbReference type="NCBI Taxonomy" id="576137"/>
    <lineage>
        <taxon>Eukaryota</taxon>
        <taxon>Fungi</taxon>
        <taxon>Dikarya</taxon>
        <taxon>Ascomycota</taxon>
        <taxon>Pezizomycotina</taxon>
        <taxon>Leotiomycetes</taxon>
        <taxon>Helotiales</taxon>
        <taxon>Mollisiaceae</taxon>
        <taxon>Phialocephala</taxon>
        <taxon>Phialocephala fortinii species complex</taxon>
    </lineage>
</organism>
<comment type="similarity">
    <text evidence="2">Belongs to the NAD(P)-dependent epimerase/dehydratase family. Dihydroflavonol-4-reductase subfamily.</text>
</comment>
<evidence type="ECO:0000313" key="4">
    <source>
        <dbReference type="EMBL" id="CZR62099.1"/>
    </source>
</evidence>
<keyword evidence="5" id="KW-1185">Reference proteome</keyword>
<protein>
    <submittedName>
        <fullName evidence="4">Related to V.vinifera dihydroflavonol 4-reductase</fullName>
    </submittedName>
</protein>
<dbReference type="PANTHER" id="PTHR10366:SF564">
    <property type="entry name" value="STEROL-4-ALPHA-CARBOXYLATE 3-DEHYDROGENASE, DECARBOXYLATING"/>
    <property type="match status" value="1"/>
</dbReference>
<gene>
    <name evidence="4" type="ORF">PAC_11996</name>
</gene>
<evidence type="ECO:0000313" key="5">
    <source>
        <dbReference type="Proteomes" id="UP000184330"/>
    </source>
</evidence>
<dbReference type="EMBL" id="FJOG01000020">
    <property type="protein sequence ID" value="CZR62099.1"/>
    <property type="molecule type" value="Genomic_DNA"/>
</dbReference>
<dbReference type="STRING" id="576137.A0A1L7XAQ0"/>
<dbReference type="Pfam" id="PF01370">
    <property type="entry name" value="Epimerase"/>
    <property type="match status" value="1"/>
</dbReference>
<reference evidence="4 5" key="1">
    <citation type="submission" date="2016-03" db="EMBL/GenBank/DDBJ databases">
        <authorList>
            <person name="Ploux O."/>
        </authorList>
    </citation>
    <scope>NUCLEOTIDE SEQUENCE [LARGE SCALE GENOMIC DNA]</scope>
    <source>
        <strain evidence="4 5">UAMH 11012</strain>
    </source>
</reference>
<proteinExistence type="inferred from homology"/>
<keyword evidence="1" id="KW-0560">Oxidoreductase</keyword>
<dbReference type="InterPro" id="IPR036291">
    <property type="entry name" value="NAD(P)-bd_dom_sf"/>
</dbReference>
<evidence type="ECO:0000259" key="3">
    <source>
        <dbReference type="Pfam" id="PF01370"/>
    </source>
</evidence>
<dbReference type="InterPro" id="IPR050425">
    <property type="entry name" value="NAD(P)_dehydrat-like"/>
</dbReference>
<dbReference type="Gene3D" id="3.40.50.720">
    <property type="entry name" value="NAD(P)-binding Rossmann-like Domain"/>
    <property type="match status" value="1"/>
</dbReference>
<dbReference type="SUPFAM" id="SSF51735">
    <property type="entry name" value="NAD(P)-binding Rossmann-fold domains"/>
    <property type="match status" value="1"/>
</dbReference>
<dbReference type="PANTHER" id="PTHR10366">
    <property type="entry name" value="NAD DEPENDENT EPIMERASE/DEHYDRATASE"/>
    <property type="match status" value="1"/>
</dbReference>
<feature type="domain" description="NAD-dependent epimerase/dehydratase" evidence="3">
    <location>
        <begin position="11"/>
        <end position="272"/>
    </location>
</feature>
<evidence type="ECO:0000256" key="1">
    <source>
        <dbReference type="ARBA" id="ARBA00023002"/>
    </source>
</evidence>
<dbReference type="AlphaFoldDB" id="A0A1L7XAQ0"/>
<name>A0A1L7XAQ0_9HELO</name>
<accession>A0A1L7XAQ0</accession>
<dbReference type="GO" id="GO:0016616">
    <property type="term" value="F:oxidoreductase activity, acting on the CH-OH group of donors, NAD or NADP as acceptor"/>
    <property type="evidence" value="ECO:0007669"/>
    <property type="project" value="TreeGrafter"/>
</dbReference>
<dbReference type="OrthoDB" id="2735536at2759"/>
<sequence length="363" mass="38952">MAIPASNGKTILITGINGYIAGVLGLHLLSKGYSIRGTSRRAASSVPLLKGPYAPYADRVKFYEVPDMTVDGAFDEAVKGVDGIFHTASPLDFSIATYEKMVIPAVRGNETILASALKAGPQLTSVVVTSSVVSIINPTEGPRTFTEKDWASAALEKAIKDKAEGVAAPGGQLYAASKTASDRAMWKFRDEYKPSFAITTINPSVVIGPPVILPESGSKLNETLRPLFNIFSGTFKEVPPNIGSGSFVDVRDVAFMHTWAYEHPEKADGERYIACEGSGPSQAIADVLRYAYKGTPIAEKIPVGNPGVGYVGYNKETGKVENMNYLPENVKVDGSKARKEMGFEYITFPQSIVDTAKAMEPLL</sequence>